<dbReference type="InterPro" id="IPR027417">
    <property type="entry name" value="P-loop_NTPase"/>
</dbReference>
<protein>
    <submittedName>
        <fullName evidence="2">ParA family protein</fullName>
    </submittedName>
</protein>
<dbReference type="KEGG" id="mee:DA075_35555"/>
<keyword evidence="3" id="KW-1185">Reference proteome</keyword>
<evidence type="ECO:0000313" key="3">
    <source>
        <dbReference type="Proteomes" id="UP000244755"/>
    </source>
</evidence>
<sequence>MHVILIATQKGGAGKSTLAAHFGALAEREGRTLLVDADPQGSLSFWYKRRAAETPLLAKATAETLPATLDAARADGIAWCVIDSAPHNAPLQASLMSRASVTVIPVRPGPFDLDAARATLDMARSLKAPIACIINAAPPITRDNETSIVAEARAYLTQIGAPVLPGQVSQRVSLSHALITGQAVTEYDPDSRASAEIEAMWRAVSELARTFPARP</sequence>
<feature type="domain" description="CobQ/CobB/MinD/ParA nucleotide binding" evidence="1">
    <location>
        <begin position="4"/>
        <end position="182"/>
    </location>
</feature>
<keyword evidence="2" id="KW-0614">Plasmid</keyword>
<organism evidence="2 3">
    <name type="scientific">Methylobacterium currus</name>
    <dbReference type="NCBI Taxonomy" id="2051553"/>
    <lineage>
        <taxon>Bacteria</taxon>
        <taxon>Pseudomonadati</taxon>
        <taxon>Pseudomonadota</taxon>
        <taxon>Alphaproteobacteria</taxon>
        <taxon>Hyphomicrobiales</taxon>
        <taxon>Methylobacteriaceae</taxon>
        <taxon>Methylobacterium</taxon>
    </lineage>
</organism>
<dbReference type="RefSeq" id="WP_099957719.1">
    <property type="nucleotide sequence ID" value="NZ_CP028847.1"/>
</dbReference>
<dbReference type="InterPro" id="IPR050678">
    <property type="entry name" value="DNA_Partitioning_ATPase"/>
</dbReference>
<name>A0A2R4WXB2_9HYPH</name>
<accession>A0A2R4WXB2</accession>
<dbReference type="PANTHER" id="PTHR13696">
    <property type="entry name" value="P-LOOP CONTAINING NUCLEOSIDE TRIPHOSPHATE HYDROLASE"/>
    <property type="match status" value="1"/>
</dbReference>
<reference evidence="2 3" key="1">
    <citation type="submission" date="2018-04" db="EMBL/GenBank/DDBJ databases">
        <title>Methylobacterium sp. PR1016A genome.</title>
        <authorList>
            <person name="Park W."/>
        </authorList>
    </citation>
    <scope>NUCLEOTIDE SEQUENCE [LARGE SCALE GENOMIC DNA]</scope>
    <source>
        <strain evidence="2 3">PR1016A</strain>
        <plasmid evidence="2 3">unnamed3</plasmid>
    </source>
</reference>
<dbReference type="EMBL" id="CP028847">
    <property type="protein sequence ID" value="AWB26189.1"/>
    <property type="molecule type" value="Genomic_DNA"/>
</dbReference>
<dbReference type="OrthoDB" id="9804460at2"/>
<gene>
    <name evidence="2" type="ORF">DA075_35555</name>
</gene>
<geneLocation type="plasmid" evidence="2 3">
    <name>unnamed3</name>
</geneLocation>
<evidence type="ECO:0000313" key="2">
    <source>
        <dbReference type="EMBL" id="AWB26189.1"/>
    </source>
</evidence>
<evidence type="ECO:0000259" key="1">
    <source>
        <dbReference type="Pfam" id="PF01656"/>
    </source>
</evidence>
<dbReference type="Proteomes" id="UP000244755">
    <property type="component" value="Plasmid unnamed3"/>
</dbReference>
<dbReference type="Gene3D" id="3.40.50.300">
    <property type="entry name" value="P-loop containing nucleotide triphosphate hydrolases"/>
    <property type="match status" value="1"/>
</dbReference>
<proteinExistence type="predicted"/>
<dbReference type="CDD" id="cd02042">
    <property type="entry name" value="ParAB_family"/>
    <property type="match status" value="1"/>
</dbReference>
<dbReference type="AlphaFoldDB" id="A0A2R4WXB2"/>
<dbReference type="Pfam" id="PF01656">
    <property type="entry name" value="CbiA"/>
    <property type="match status" value="1"/>
</dbReference>
<dbReference type="PANTHER" id="PTHR13696:SF96">
    <property type="entry name" value="COBQ_COBB_MIND_PARA NUCLEOTIDE BINDING DOMAIN-CONTAINING PROTEIN"/>
    <property type="match status" value="1"/>
</dbReference>
<dbReference type="PIRSF" id="PIRSF009320">
    <property type="entry name" value="Nuc_binding_HP_1000"/>
    <property type="match status" value="1"/>
</dbReference>
<dbReference type="SUPFAM" id="SSF52540">
    <property type="entry name" value="P-loop containing nucleoside triphosphate hydrolases"/>
    <property type="match status" value="1"/>
</dbReference>
<dbReference type="InterPro" id="IPR002586">
    <property type="entry name" value="CobQ/CobB/MinD/ParA_Nub-bd_dom"/>
</dbReference>